<feature type="compositionally biased region" description="Basic and acidic residues" evidence="1">
    <location>
        <begin position="375"/>
        <end position="392"/>
    </location>
</feature>
<name>A0A8J1U067_OWEFU</name>
<feature type="compositionally biased region" description="Basic and acidic residues" evidence="1">
    <location>
        <begin position="1"/>
        <end position="13"/>
    </location>
</feature>
<dbReference type="EMBL" id="CAIIXF020000010">
    <property type="protein sequence ID" value="CAH1797205.1"/>
    <property type="molecule type" value="Genomic_DNA"/>
</dbReference>
<gene>
    <name evidence="2" type="ORF">OFUS_LOCUS21535</name>
</gene>
<evidence type="ECO:0000313" key="3">
    <source>
        <dbReference type="Proteomes" id="UP000749559"/>
    </source>
</evidence>
<feature type="region of interest" description="Disordered" evidence="1">
    <location>
        <begin position="375"/>
        <end position="401"/>
    </location>
</feature>
<feature type="region of interest" description="Disordered" evidence="1">
    <location>
        <begin position="1"/>
        <end position="22"/>
    </location>
</feature>
<dbReference type="AlphaFoldDB" id="A0A8J1U067"/>
<comment type="caution">
    <text evidence="2">The sequence shown here is derived from an EMBL/GenBank/DDBJ whole genome shotgun (WGS) entry which is preliminary data.</text>
</comment>
<organism evidence="2 3">
    <name type="scientific">Owenia fusiformis</name>
    <name type="common">Polychaete worm</name>
    <dbReference type="NCBI Taxonomy" id="6347"/>
    <lineage>
        <taxon>Eukaryota</taxon>
        <taxon>Metazoa</taxon>
        <taxon>Spiralia</taxon>
        <taxon>Lophotrochozoa</taxon>
        <taxon>Annelida</taxon>
        <taxon>Polychaeta</taxon>
        <taxon>Sedentaria</taxon>
        <taxon>Canalipalpata</taxon>
        <taxon>Sabellida</taxon>
        <taxon>Oweniida</taxon>
        <taxon>Oweniidae</taxon>
        <taxon>Owenia</taxon>
    </lineage>
</organism>
<evidence type="ECO:0000256" key="1">
    <source>
        <dbReference type="SAM" id="MobiDB-lite"/>
    </source>
</evidence>
<protein>
    <submittedName>
        <fullName evidence="2">Uncharacterized protein</fullName>
    </submittedName>
</protein>
<sequence length="648" mass="73582">MDREHQTCKDVQTKSKGNTAMDNARKKCRMSLKIPKWYQYRGGEDLVIWLHAILDDLKNLDLSKGVKQAVHSDVKGGSWGRAYAKKTLKRWKQVKRSLSLDDAPINDMTNDCKDQENTLDYLFKSHATTDSKRTNTSTKSEKSVHPIGIYKPIVKPSCNKDQNEVFRKEIYVSSKRDTHIVNQNNYSCVSNKEERKIDKVNVCENNIKDHDEVVQNADLPLYNINNAVNDLQHEEHTSSEDDERDEGYSSINRNDSDKLLDILNIDEFSEICERKLNENCNSNADINASPPDCVTYKPPSTSRSKENTDTVVASPTLCRTSKKMYNVTKANASKEMVEVVIKKKEAHVATLRAEMQYLVELADRHEDVEIEVVHKDKPSPQKVTKSKEKSPDIEQSAAFNTNDRTKGEINILINASDVLNPTVSTQTIVDRFGVEHQTLNHQQEVPEYLETETLAKHDTYSVTSHHQSAISSNIKNNPLVDRAADNTEEDTRINEAAYLTQVEECINASDNDFDNDGTSNLKAGEQLETALLQIFAEKRTLQRQARIDNDFSYSMRSYTSEESVDSIQLLDDEQMTPCDNNDALSDDSDTLELIDPDTIDFGDYNKCEGLNDNEPSYDDMYVTERAPLDPRTVLLDTIPEETLPETDT</sequence>
<reference evidence="2" key="1">
    <citation type="submission" date="2022-03" db="EMBL/GenBank/DDBJ databases">
        <authorList>
            <person name="Martin C."/>
        </authorList>
    </citation>
    <scope>NUCLEOTIDE SEQUENCE</scope>
</reference>
<accession>A0A8J1U067</accession>
<evidence type="ECO:0000313" key="2">
    <source>
        <dbReference type="EMBL" id="CAH1797205.1"/>
    </source>
</evidence>
<keyword evidence="3" id="KW-1185">Reference proteome</keyword>
<proteinExistence type="predicted"/>
<dbReference type="Proteomes" id="UP000749559">
    <property type="component" value="Unassembled WGS sequence"/>
</dbReference>
<feature type="region of interest" description="Disordered" evidence="1">
    <location>
        <begin position="234"/>
        <end position="253"/>
    </location>
</feature>